<keyword evidence="2" id="KW-1185">Reference proteome</keyword>
<dbReference type="AlphaFoldDB" id="A0A9P6ZXG6"/>
<dbReference type="OrthoDB" id="2729340at2759"/>
<gene>
    <name evidence="1" type="ORF">EV702DRAFT_1197212</name>
</gene>
<accession>A0A9P6ZXG6</accession>
<dbReference type="Proteomes" id="UP000714275">
    <property type="component" value="Unassembled WGS sequence"/>
</dbReference>
<reference evidence="1" key="1">
    <citation type="journal article" date="2020" name="New Phytol.">
        <title>Comparative genomics reveals dynamic genome evolution in host specialist ectomycorrhizal fungi.</title>
        <authorList>
            <person name="Lofgren L.A."/>
            <person name="Nguyen N.H."/>
            <person name="Vilgalys R."/>
            <person name="Ruytinx J."/>
            <person name="Liao H.L."/>
            <person name="Branco S."/>
            <person name="Kuo A."/>
            <person name="LaButti K."/>
            <person name="Lipzen A."/>
            <person name="Andreopoulos W."/>
            <person name="Pangilinan J."/>
            <person name="Riley R."/>
            <person name="Hundley H."/>
            <person name="Na H."/>
            <person name="Barry K."/>
            <person name="Grigoriev I.V."/>
            <person name="Stajich J.E."/>
            <person name="Kennedy P.G."/>
        </authorList>
    </citation>
    <scope>NUCLEOTIDE SEQUENCE</scope>
    <source>
        <strain evidence="1">DOB743</strain>
    </source>
</reference>
<dbReference type="EMBL" id="JABBWD010000020">
    <property type="protein sequence ID" value="KAG1777596.1"/>
    <property type="molecule type" value="Genomic_DNA"/>
</dbReference>
<comment type="caution">
    <text evidence="1">The sequence shown here is derived from an EMBL/GenBank/DDBJ whole genome shotgun (WGS) entry which is preliminary data.</text>
</comment>
<sequence length="355" mass="39972">MAVATHISYVSFSLAHHISSDLMNFTQWGDHKWVQVPVNDIISVHNVIYNSPDTDEPGTHKEINVYEQEGHHIPHFIGRSRADGPKCGLLINLETIPQLFSSYVAHDEHLDLDDDILDLDNAEGPKINVYPQAFLCKYGHLQSSSVLPHFKIFVKRFQANITRQRCGNRLDEHDNDDNDDIIIDGKSISPAIMASGSDWPIVAHSNLPSIASKRSQVITYGLDHFKAYKAEFHTQLSINNPSPNVFMQYDQDLRHAIIIAVIAFESFIADIKCLVSVSVTKLCVDLDDQDTHTSSLEAKGRCYSLKKWMACKHPLSYLVRAFEYLLSSIVSDSGDYSMGLPNPTKEKLPIHDFAK</sequence>
<proteinExistence type="predicted"/>
<evidence type="ECO:0000313" key="2">
    <source>
        <dbReference type="Proteomes" id="UP000714275"/>
    </source>
</evidence>
<name>A0A9P6ZXG6_9AGAM</name>
<organism evidence="1 2">
    <name type="scientific">Suillus placidus</name>
    <dbReference type="NCBI Taxonomy" id="48579"/>
    <lineage>
        <taxon>Eukaryota</taxon>
        <taxon>Fungi</taxon>
        <taxon>Dikarya</taxon>
        <taxon>Basidiomycota</taxon>
        <taxon>Agaricomycotina</taxon>
        <taxon>Agaricomycetes</taxon>
        <taxon>Agaricomycetidae</taxon>
        <taxon>Boletales</taxon>
        <taxon>Suillineae</taxon>
        <taxon>Suillaceae</taxon>
        <taxon>Suillus</taxon>
    </lineage>
</organism>
<protein>
    <submittedName>
        <fullName evidence="1">Uncharacterized protein</fullName>
    </submittedName>
</protein>
<evidence type="ECO:0000313" key="1">
    <source>
        <dbReference type="EMBL" id="KAG1777596.1"/>
    </source>
</evidence>